<dbReference type="Pfam" id="PF13855">
    <property type="entry name" value="LRR_8"/>
    <property type="match status" value="1"/>
</dbReference>
<dbReference type="InterPro" id="IPR013783">
    <property type="entry name" value="Ig-like_fold"/>
</dbReference>
<dbReference type="GO" id="GO:0005886">
    <property type="term" value="C:plasma membrane"/>
    <property type="evidence" value="ECO:0007669"/>
    <property type="project" value="UniProtKB-SubCell"/>
</dbReference>
<dbReference type="InterPro" id="IPR051432">
    <property type="entry name" value="KCNMA1_auxiliary"/>
</dbReference>
<organism evidence="16 17">
    <name type="scientific">Aldrovandia affinis</name>
    <dbReference type="NCBI Taxonomy" id="143900"/>
    <lineage>
        <taxon>Eukaryota</taxon>
        <taxon>Metazoa</taxon>
        <taxon>Chordata</taxon>
        <taxon>Craniata</taxon>
        <taxon>Vertebrata</taxon>
        <taxon>Euteleostomi</taxon>
        <taxon>Actinopterygii</taxon>
        <taxon>Neopterygii</taxon>
        <taxon>Teleostei</taxon>
        <taxon>Notacanthiformes</taxon>
        <taxon>Halosauridae</taxon>
        <taxon>Aldrovandia</taxon>
    </lineage>
</organism>
<name>A0AAD7R9H1_9TELE</name>
<evidence type="ECO:0000313" key="17">
    <source>
        <dbReference type="Proteomes" id="UP001221898"/>
    </source>
</evidence>
<keyword evidence="2" id="KW-0813">Transport</keyword>
<evidence type="ECO:0000313" key="16">
    <source>
        <dbReference type="EMBL" id="KAJ8372015.1"/>
    </source>
</evidence>
<dbReference type="InterPro" id="IPR003599">
    <property type="entry name" value="Ig_sub"/>
</dbReference>
<evidence type="ECO:0000256" key="2">
    <source>
        <dbReference type="ARBA" id="ARBA00022448"/>
    </source>
</evidence>
<dbReference type="InterPro" id="IPR003591">
    <property type="entry name" value="Leu-rich_rpt_typical-subtyp"/>
</dbReference>
<dbReference type="InterPro" id="IPR000372">
    <property type="entry name" value="LRRNT"/>
</dbReference>
<keyword evidence="3" id="KW-1003">Cell membrane</keyword>
<dbReference type="Gene3D" id="3.80.10.10">
    <property type="entry name" value="Ribonuclease Inhibitor"/>
    <property type="match status" value="1"/>
</dbReference>
<sequence>MWSGVCELIQSLLEQRSPQSLNQDRAARVRAAVSRALVGSQCLAGTMACGQGVAGLLMLSSLLRGCGGAGCPPGCLCASDILSCAGRGLERLPPLLPPSTSTLDLSHNLLERLEPGGLPRAPRLEVLLLSHNRLSALGPGAFRNASGLRHLDLSCNALRALDQRSLQGLPALEQLLLFSNRLVRVESLTLAGLASLRRAYLSHNRLTSFPFFSLRPHSHPLLTTLDLSSNRLLRLPLQDIAVLPAGLQSGLFLHNNTLACACGVYGLLRRWEGRGYGSNCSVPAAGGAGGAGAGLRVRLGDPVLLPCLTSLRGRHLSYLWVSPQQERVVPPGDGSTLRLLPNGSLWIGSARARDSGVFLCVAQDPSRLQNETWEVNVTVSAWGSEAEPFNTGFTTLLGCGVSLLLVLMYLYLTPCRCCCRRPARQDPAHQDPAHQDPAHQDPAHQDPAPPGHRLGNSKHVAFLEPVMEMQNGRLRAPLPMGPPKLPQIGEDPKPMGSDPTSVP</sequence>
<dbReference type="GO" id="GO:0034220">
    <property type="term" value="P:monoatomic ion transmembrane transport"/>
    <property type="evidence" value="ECO:0007669"/>
    <property type="project" value="UniProtKB-KW"/>
</dbReference>
<keyword evidence="12" id="KW-0407">Ion channel</keyword>
<dbReference type="PANTHER" id="PTHR46473">
    <property type="entry name" value="GH08155P"/>
    <property type="match status" value="1"/>
</dbReference>
<evidence type="ECO:0000256" key="14">
    <source>
        <dbReference type="SAM" id="Phobius"/>
    </source>
</evidence>
<accession>A0AAD7R9H1</accession>
<dbReference type="InterPro" id="IPR001611">
    <property type="entry name" value="Leu-rich_rpt"/>
</dbReference>
<keyword evidence="8 14" id="KW-1133">Transmembrane helix</keyword>
<protein>
    <recommendedName>
        <fullName evidence="15">Ig-like domain-containing protein</fullName>
    </recommendedName>
</protein>
<dbReference type="PANTHER" id="PTHR46473:SF10">
    <property type="entry name" value="LD45603P-RELATED"/>
    <property type="match status" value="1"/>
</dbReference>
<comment type="subcellular location">
    <subcellularLocation>
        <location evidence="1">Cell membrane</location>
        <topology evidence="1">Single-pass membrane protein</topology>
    </subcellularLocation>
</comment>
<evidence type="ECO:0000256" key="9">
    <source>
        <dbReference type="ARBA" id="ARBA00023065"/>
    </source>
</evidence>
<evidence type="ECO:0000256" key="11">
    <source>
        <dbReference type="ARBA" id="ARBA00023157"/>
    </source>
</evidence>
<dbReference type="AlphaFoldDB" id="A0AAD7R9H1"/>
<keyword evidence="5 14" id="KW-0812">Transmembrane</keyword>
<feature type="transmembrane region" description="Helical" evidence="14">
    <location>
        <begin position="393"/>
        <end position="412"/>
    </location>
</feature>
<keyword evidence="11" id="KW-1015">Disulfide bond</keyword>
<evidence type="ECO:0000256" key="3">
    <source>
        <dbReference type="ARBA" id="ARBA00022475"/>
    </source>
</evidence>
<dbReference type="SMART" id="SM00013">
    <property type="entry name" value="LRRNT"/>
    <property type="match status" value="1"/>
</dbReference>
<dbReference type="Proteomes" id="UP001221898">
    <property type="component" value="Unassembled WGS sequence"/>
</dbReference>
<keyword evidence="10 14" id="KW-0472">Membrane</keyword>
<feature type="region of interest" description="Disordered" evidence="13">
    <location>
        <begin position="423"/>
        <end position="503"/>
    </location>
</feature>
<evidence type="ECO:0000256" key="10">
    <source>
        <dbReference type="ARBA" id="ARBA00023136"/>
    </source>
</evidence>
<evidence type="ECO:0000259" key="15">
    <source>
        <dbReference type="PROSITE" id="PS50835"/>
    </source>
</evidence>
<evidence type="ECO:0000256" key="5">
    <source>
        <dbReference type="ARBA" id="ARBA00022692"/>
    </source>
</evidence>
<evidence type="ECO:0000256" key="4">
    <source>
        <dbReference type="ARBA" id="ARBA00022614"/>
    </source>
</evidence>
<dbReference type="EMBL" id="JAINUG010000419">
    <property type="protein sequence ID" value="KAJ8372015.1"/>
    <property type="molecule type" value="Genomic_DNA"/>
</dbReference>
<dbReference type="Pfam" id="PF00560">
    <property type="entry name" value="LRR_1"/>
    <property type="match status" value="1"/>
</dbReference>
<keyword evidence="9" id="KW-0406">Ion transport</keyword>
<dbReference type="SUPFAM" id="SSF48726">
    <property type="entry name" value="Immunoglobulin"/>
    <property type="match status" value="1"/>
</dbReference>
<keyword evidence="6" id="KW-0732">Signal</keyword>
<feature type="compositionally biased region" description="Basic and acidic residues" evidence="13">
    <location>
        <begin position="423"/>
        <end position="444"/>
    </location>
</feature>
<dbReference type="SUPFAM" id="SSF52058">
    <property type="entry name" value="L domain-like"/>
    <property type="match status" value="1"/>
</dbReference>
<evidence type="ECO:0000256" key="6">
    <source>
        <dbReference type="ARBA" id="ARBA00022729"/>
    </source>
</evidence>
<gene>
    <name evidence="16" type="ORF">AAFF_G00295270</name>
</gene>
<dbReference type="SMART" id="SM00409">
    <property type="entry name" value="IG"/>
    <property type="match status" value="1"/>
</dbReference>
<keyword evidence="17" id="KW-1185">Reference proteome</keyword>
<comment type="caution">
    <text evidence="16">The sequence shown here is derived from an EMBL/GenBank/DDBJ whole genome shotgun (WGS) entry which is preliminary data.</text>
</comment>
<evidence type="ECO:0000256" key="13">
    <source>
        <dbReference type="SAM" id="MobiDB-lite"/>
    </source>
</evidence>
<evidence type="ECO:0000256" key="12">
    <source>
        <dbReference type="ARBA" id="ARBA00023303"/>
    </source>
</evidence>
<feature type="domain" description="Ig-like" evidence="15">
    <location>
        <begin position="283"/>
        <end position="380"/>
    </location>
</feature>
<keyword evidence="7" id="KW-0677">Repeat</keyword>
<dbReference type="PROSITE" id="PS50835">
    <property type="entry name" value="IG_LIKE"/>
    <property type="match status" value="1"/>
</dbReference>
<evidence type="ECO:0000256" key="8">
    <source>
        <dbReference type="ARBA" id="ARBA00022989"/>
    </source>
</evidence>
<dbReference type="InterPro" id="IPR032675">
    <property type="entry name" value="LRR_dom_sf"/>
</dbReference>
<evidence type="ECO:0000256" key="1">
    <source>
        <dbReference type="ARBA" id="ARBA00004162"/>
    </source>
</evidence>
<proteinExistence type="predicted"/>
<dbReference type="SMART" id="SM00369">
    <property type="entry name" value="LRR_TYP"/>
    <property type="match status" value="4"/>
</dbReference>
<dbReference type="Gene3D" id="2.60.40.10">
    <property type="entry name" value="Immunoglobulins"/>
    <property type="match status" value="1"/>
</dbReference>
<reference evidence="16" key="1">
    <citation type="journal article" date="2023" name="Science">
        <title>Genome structures resolve the early diversification of teleost fishes.</title>
        <authorList>
            <person name="Parey E."/>
            <person name="Louis A."/>
            <person name="Montfort J."/>
            <person name="Bouchez O."/>
            <person name="Roques C."/>
            <person name="Iampietro C."/>
            <person name="Lluch J."/>
            <person name="Castinel A."/>
            <person name="Donnadieu C."/>
            <person name="Desvignes T."/>
            <person name="Floi Bucao C."/>
            <person name="Jouanno E."/>
            <person name="Wen M."/>
            <person name="Mejri S."/>
            <person name="Dirks R."/>
            <person name="Jansen H."/>
            <person name="Henkel C."/>
            <person name="Chen W.J."/>
            <person name="Zahm M."/>
            <person name="Cabau C."/>
            <person name="Klopp C."/>
            <person name="Thompson A.W."/>
            <person name="Robinson-Rechavi M."/>
            <person name="Braasch I."/>
            <person name="Lecointre G."/>
            <person name="Bobe J."/>
            <person name="Postlethwait J.H."/>
            <person name="Berthelot C."/>
            <person name="Roest Crollius H."/>
            <person name="Guiguen Y."/>
        </authorList>
    </citation>
    <scope>NUCLEOTIDE SEQUENCE</scope>
    <source>
        <strain evidence="16">NC1722</strain>
    </source>
</reference>
<keyword evidence="4" id="KW-0433">Leucine-rich repeat</keyword>
<dbReference type="InterPro" id="IPR036179">
    <property type="entry name" value="Ig-like_dom_sf"/>
</dbReference>
<evidence type="ECO:0000256" key="7">
    <source>
        <dbReference type="ARBA" id="ARBA00022737"/>
    </source>
</evidence>
<dbReference type="InterPro" id="IPR007110">
    <property type="entry name" value="Ig-like_dom"/>
</dbReference>